<feature type="compositionally biased region" description="Basic and acidic residues" evidence="3">
    <location>
        <begin position="1"/>
        <end position="14"/>
    </location>
</feature>
<dbReference type="EMBL" id="JAFCMP010000135">
    <property type="protein sequence ID" value="KAG5185383.1"/>
    <property type="molecule type" value="Genomic_DNA"/>
</dbReference>
<proteinExistence type="predicted"/>
<dbReference type="Proteomes" id="UP000664859">
    <property type="component" value="Unassembled WGS sequence"/>
</dbReference>
<feature type="compositionally biased region" description="Gly residues" evidence="3">
    <location>
        <begin position="213"/>
        <end position="224"/>
    </location>
</feature>
<organism evidence="4 5">
    <name type="scientific">Tribonema minus</name>
    <dbReference type="NCBI Taxonomy" id="303371"/>
    <lineage>
        <taxon>Eukaryota</taxon>
        <taxon>Sar</taxon>
        <taxon>Stramenopiles</taxon>
        <taxon>Ochrophyta</taxon>
        <taxon>PX clade</taxon>
        <taxon>Xanthophyceae</taxon>
        <taxon>Tribonematales</taxon>
        <taxon>Tribonemataceae</taxon>
        <taxon>Tribonema</taxon>
    </lineage>
</organism>
<keyword evidence="1" id="KW-0689">Ribosomal protein</keyword>
<reference evidence="4" key="1">
    <citation type="submission" date="2021-02" db="EMBL/GenBank/DDBJ databases">
        <title>First Annotated Genome of the Yellow-green Alga Tribonema minus.</title>
        <authorList>
            <person name="Mahan K.M."/>
        </authorList>
    </citation>
    <scope>NUCLEOTIDE SEQUENCE</scope>
    <source>
        <strain evidence="4">UTEX B ZZ1240</strain>
    </source>
</reference>
<feature type="compositionally biased region" description="Basic and acidic residues" evidence="3">
    <location>
        <begin position="147"/>
        <end position="171"/>
    </location>
</feature>
<dbReference type="GO" id="GO:0005840">
    <property type="term" value="C:ribosome"/>
    <property type="evidence" value="ECO:0007669"/>
    <property type="project" value="UniProtKB-KW"/>
</dbReference>
<dbReference type="AlphaFoldDB" id="A0A835Z2T4"/>
<name>A0A835Z2T4_9STRA</name>
<evidence type="ECO:0000256" key="1">
    <source>
        <dbReference type="ARBA" id="ARBA00022980"/>
    </source>
</evidence>
<accession>A0A835Z2T4</accession>
<gene>
    <name evidence="4" type="ORF">JKP88DRAFT_348334</name>
</gene>
<evidence type="ECO:0000256" key="2">
    <source>
        <dbReference type="ARBA" id="ARBA00023274"/>
    </source>
</evidence>
<feature type="region of interest" description="Disordered" evidence="3">
    <location>
        <begin position="328"/>
        <end position="556"/>
    </location>
</feature>
<sequence>MPNRAGKERSRSLEEEPLDSADEGPLLLRKGFSVKVLKTENTTARFPYLIGCQGVIQDVPQHPNTWYKVQVDNRIYTLRPSALELVDEGGEAGDEPGDTTAVAPNADTEQAGAAGARDADKMAISPSNNARRRSQAHGDDAPSSAEDPAKRPMRDAAREKDPLAAPKDRPQRPRSSASGSGGGGGSAADRERSPGSTGGASSMGDRDDRERGGGGSGGGDGAGGEVAQHTLESAMEAVKAGVDVPLTAIDTELWPGCFVKILAGKLKGKVGKVLRSGNGWVNLMTQLGEKATRAGDLLLALEQPAKRTGHASGSDDDDDESFADRQEAELDAGPGGGGGSGGTSGGAGGGGGGGGGRIGRGGGGESSRHHPRRRSRATPVDDADTEEAAFEGGGGATKAEARALGGAGHKVSPKRGSTAAAAWDADERDKRDKGADGAARSKEPRLPQRDARREDRRAAQLRRGHDDDGGGGGGEERGGGMERDDAPAGLPNRGRDRAAAARAARAAAAAARSSQPTPMEEDADDAAATAALASMPSGGSGLGAAAAAAAAARAEREREQYREVARRQWDVQIQRGRERPNLTHWRDQIDASAREPDQDPEAVDLNFDLMPLRCCVCYVEKPDGDRFCWNSECLASPIFEEFVKPIPGVPSASLVKEDHKDASKGFGGGDKSVGVKKDPDAMDTDEGAPRAQRSGSLTTKGEEGDEEKKLPYENTFKRTTLVDDALAYVLHAPVKWLEAKRRKGTPFESFSLASPALYRWQCWASLEDDPAVSDVDYESGELL</sequence>
<evidence type="ECO:0000313" key="5">
    <source>
        <dbReference type="Proteomes" id="UP000664859"/>
    </source>
</evidence>
<feature type="region of interest" description="Disordered" evidence="3">
    <location>
        <begin position="110"/>
        <end position="225"/>
    </location>
</feature>
<evidence type="ECO:0000256" key="3">
    <source>
        <dbReference type="SAM" id="MobiDB-lite"/>
    </source>
</evidence>
<feature type="compositionally biased region" description="Gly residues" evidence="3">
    <location>
        <begin position="333"/>
        <end position="365"/>
    </location>
</feature>
<protein>
    <submittedName>
        <fullName evidence="4">Uncharacterized protein</fullName>
    </submittedName>
</protein>
<dbReference type="GO" id="GO:1990904">
    <property type="term" value="C:ribonucleoprotein complex"/>
    <property type="evidence" value="ECO:0007669"/>
    <property type="project" value="UniProtKB-KW"/>
</dbReference>
<evidence type="ECO:0000313" key="4">
    <source>
        <dbReference type="EMBL" id="KAG5185383.1"/>
    </source>
</evidence>
<dbReference type="GO" id="GO:0003723">
    <property type="term" value="F:RNA binding"/>
    <property type="evidence" value="ECO:0007669"/>
    <property type="project" value="InterPro"/>
</dbReference>
<feature type="region of interest" description="Disordered" evidence="3">
    <location>
        <begin position="1"/>
        <end position="25"/>
    </location>
</feature>
<dbReference type="InterPro" id="IPR041988">
    <property type="entry name" value="Ribosomal_uL24_KOW"/>
</dbReference>
<feature type="compositionally biased region" description="Low complexity" evidence="3">
    <location>
        <begin position="500"/>
        <end position="512"/>
    </location>
</feature>
<keyword evidence="5" id="KW-1185">Reference proteome</keyword>
<feature type="compositionally biased region" description="Basic and acidic residues" evidence="3">
    <location>
        <begin position="700"/>
        <end position="711"/>
    </location>
</feature>
<keyword evidence="2" id="KW-0687">Ribonucleoprotein</keyword>
<feature type="region of interest" description="Disordered" evidence="3">
    <location>
        <begin position="659"/>
        <end position="712"/>
    </location>
</feature>
<dbReference type="CDD" id="cd06089">
    <property type="entry name" value="KOW_RPL26"/>
    <property type="match status" value="1"/>
</dbReference>
<dbReference type="OrthoDB" id="191686at2759"/>
<feature type="compositionally biased region" description="Basic and acidic residues" evidence="3">
    <location>
        <begin position="425"/>
        <end position="486"/>
    </location>
</feature>
<comment type="caution">
    <text evidence="4">The sequence shown here is derived from an EMBL/GenBank/DDBJ whole genome shotgun (WGS) entry which is preliminary data.</text>
</comment>